<sequence length="123" mass="13162">MVKGKNVPKAKPEAGEAKKEESQPEQARSEIKVIIVLKADRIMLGVQSPECDPVYQTSQGTLADALRRVPALVGKAKHKWDASPRNPKADLPDPPPSEVPARVSGPSGAKGKSSESKAQPLMF</sequence>
<evidence type="ECO:0000313" key="2">
    <source>
        <dbReference type="EMBL" id="GAI90326.1"/>
    </source>
</evidence>
<evidence type="ECO:0000256" key="1">
    <source>
        <dbReference type="SAM" id="MobiDB-lite"/>
    </source>
</evidence>
<protein>
    <submittedName>
        <fullName evidence="2">Uncharacterized protein</fullName>
    </submittedName>
</protein>
<proteinExistence type="predicted"/>
<feature type="region of interest" description="Disordered" evidence="1">
    <location>
        <begin position="75"/>
        <end position="123"/>
    </location>
</feature>
<organism evidence="2">
    <name type="scientific">marine sediment metagenome</name>
    <dbReference type="NCBI Taxonomy" id="412755"/>
    <lineage>
        <taxon>unclassified sequences</taxon>
        <taxon>metagenomes</taxon>
        <taxon>ecological metagenomes</taxon>
    </lineage>
</organism>
<gene>
    <name evidence="2" type="ORF">S12H4_36316</name>
</gene>
<comment type="caution">
    <text evidence="2">The sequence shown here is derived from an EMBL/GenBank/DDBJ whole genome shotgun (WGS) entry which is preliminary data.</text>
</comment>
<reference evidence="2" key="1">
    <citation type="journal article" date="2014" name="Front. Microbiol.">
        <title>High frequency of phylogenetically diverse reductive dehalogenase-homologous genes in deep subseafloor sedimentary metagenomes.</title>
        <authorList>
            <person name="Kawai M."/>
            <person name="Futagami T."/>
            <person name="Toyoda A."/>
            <person name="Takaki Y."/>
            <person name="Nishi S."/>
            <person name="Hori S."/>
            <person name="Arai W."/>
            <person name="Tsubouchi T."/>
            <person name="Morono Y."/>
            <person name="Uchiyama I."/>
            <person name="Ito T."/>
            <person name="Fujiyama A."/>
            <person name="Inagaki F."/>
            <person name="Takami H."/>
        </authorList>
    </citation>
    <scope>NUCLEOTIDE SEQUENCE</scope>
    <source>
        <strain evidence="2">Expedition CK06-06</strain>
    </source>
</reference>
<feature type="compositionally biased region" description="Basic and acidic residues" evidence="1">
    <location>
        <begin position="79"/>
        <end position="91"/>
    </location>
</feature>
<feature type="compositionally biased region" description="Basic and acidic residues" evidence="1">
    <location>
        <begin position="10"/>
        <end position="29"/>
    </location>
</feature>
<name>X1TG31_9ZZZZ</name>
<dbReference type="EMBL" id="BARW01021642">
    <property type="protein sequence ID" value="GAI90326.1"/>
    <property type="molecule type" value="Genomic_DNA"/>
</dbReference>
<feature type="region of interest" description="Disordered" evidence="1">
    <location>
        <begin position="1"/>
        <end position="29"/>
    </location>
</feature>
<accession>X1TG31</accession>
<dbReference type="AlphaFoldDB" id="X1TG31"/>